<keyword evidence="1" id="KW-0175">Coiled coil</keyword>
<dbReference type="Proteomes" id="UP001195483">
    <property type="component" value="Unassembled WGS sequence"/>
</dbReference>
<feature type="compositionally biased region" description="Basic and acidic residues" evidence="2">
    <location>
        <begin position="167"/>
        <end position="177"/>
    </location>
</feature>
<dbReference type="EMBL" id="JAEAOA010001041">
    <property type="protein sequence ID" value="KAK3586786.1"/>
    <property type="molecule type" value="Genomic_DNA"/>
</dbReference>
<feature type="coiled-coil region" evidence="1">
    <location>
        <begin position="46"/>
        <end position="80"/>
    </location>
</feature>
<reference evidence="4" key="2">
    <citation type="journal article" date="2021" name="Genome Biol. Evol.">
        <title>Developing a high-quality reference genome for a parasitic bivalve with doubly uniparental inheritance (Bivalvia: Unionida).</title>
        <authorList>
            <person name="Smith C.H."/>
        </authorList>
    </citation>
    <scope>NUCLEOTIDE SEQUENCE</scope>
    <source>
        <strain evidence="4">CHS0354</strain>
        <tissue evidence="4">Mantle</tissue>
    </source>
</reference>
<evidence type="ECO:0000256" key="3">
    <source>
        <dbReference type="SAM" id="SignalP"/>
    </source>
</evidence>
<evidence type="ECO:0000256" key="2">
    <source>
        <dbReference type="SAM" id="MobiDB-lite"/>
    </source>
</evidence>
<accession>A0AAE0VR11</accession>
<gene>
    <name evidence="4" type="ORF">CHS0354_016961</name>
</gene>
<name>A0AAE0VR11_9BIVA</name>
<evidence type="ECO:0000313" key="5">
    <source>
        <dbReference type="Proteomes" id="UP001195483"/>
    </source>
</evidence>
<organism evidence="4 5">
    <name type="scientific">Potamilus streckersoni</name>
    <dbReference type="NCBI Taxonomy" id="2493646"/>
    <lineage>
        <taxon>Eukaryota</taxon>
        <taxon>Metazoa</taxon>
        <taxon>Spiralia</taxon>
        <taxon>Lophotrochozoa</taxon>
        <taxon>Mollusca</taxon>
        <taxon>Bivalvia</taxon>
        <taxon>Autobranchia</taxon>
        <taxon>Heteroconchia</taxon>
        <taxon>Palaeoheterodonta</taxon>
        <taxon>Unionida</taxon>
        <taxon>Unionoidea</taxon>
        <taxon>Unionidae</taxon>
        <taxon>Ambleminae</taxon>
        <taxon>Lampsilini</taxon>
        <taxon>Potamilus</taxon>
    </lineage>
</organism>
<evidence type="ECO:0000256" key="1">
    <source>
        <dbReference type="SAM" id="Coils"/>
    </source>
</evidence>
<feature type="chain" id="PRO_5042203833" evidence="3">
    <location>
        <begin position="22"/>
        <end position="201"/>
    </location>
</feature>
<evidence type="ECO:0000313" key="4">
    <source>
        <dbReference type="EMBL" id="KAK3586786.1"/>
    </source>
</evidence>
<comment type="caution">
    <text evidence="4">The sequence shown here is derived from an EMBL/GenBank/DDBJ whole genome shotgun (WGS) entry which is preliminary data.</text>
</comment>
<feature type="signal peptide" evidence="3">
    <location>
        <begin position="1"/>
        <end position="21"/>
    </location>
</feature>
<sequence>MMRFLFLAPLFYELRISVVLSALQNQKGNTETEKYGGSFHERLSRMEAIVLADNALNERLSNLENEIKRIGEENKLLRDVVKNQDYSLKHLADEIRELQSDNGELKRFCKETYGRMISRIEDESYQNILLANEPQARNTTEIINPLRLNIIKGRTKRKYKVASPLDQDARNRNRLGDNDLFQPRQTSKGLLPYIPACDERA</sequence>
<reference evidence="4" key="1">
    <citation type="journal article" date="2021" name="Genome Biol. Evol.">
        <title>A High-Quality Reference Genome for a Parasitic Bivalve with Doubly Uniparental Inheritance (Bivalvia: Unionida).</title>
        <authorList>
            <person name="Smith C.H."/>
        </authorList>
    </citation>
    <scope>NUCLEOTIDE SEQUENCE</scope>
    <source>
        <strain evidence="4">CHS0354</strain>
    </source>
</reference>
<proteinExistence type="predicted"/>
<protein>
    <submittedName>
        <fullName evidence="4">Uncharacterized protein</fullName>
    </submittedName>
</protein>
<keyword evidence="3" id="KW-0732">Signal</keyword>
<reference evidence="4" key="3">
    <citation type="submission" date="2023-05" db="EMBL/GenBank/DDBJ databases">
        <authorList>
            <person name="Smith C.H."/>
        </authorList>
    </citation>
    <scope>NUCLEOTIDE SEQUENCE</scope>
    <source>
        <strain evidence="4">CHS0354</strain>
        <tissue evidence="4">Mantle</tissue>
    </source>
</reference>
<keyword evidence="5" id="KW-1185">Reference proteome</keyword>
<dbReference type="AlphaFoldDB" id="A0AAE0VR11"/>
<feature type="region of interest" description="Disordered" evidence="2">
    <location>
        <begin position="161"/>
        <end position="184"/>
    </location>
</feature>